<dbReference type="GO" id="GO:0006310">
    <property type="term" value="P:DNA recombination"/>
    <property type="evidence" value="ECO:0007669"/>
    <property type="project" value="UniProtKB-KW"/>
</dbReference>
<dbReference type="Gene3D" id="1.10.443.10">
    <property type="entry name" value="Intergrase catalytic core"/>
    <property type="match status" value="1"/>
</dbReference>
<dbReference type="PANTHER" id="PTHR30629:SF6">
    <property type="entry name" value="PROPHAGE INTEGRASE INTA-RELATED"/>
    <property type="match status" value="1"/>
</dbReference>
<evidence type="ECO:0000256" key="5">
    <source>
        <dbReference type="PROSITE-ProRule" id="PRU01248"/>
    </source>
</evidence>
<dbReference type="PROSITE" id="PS51898">
    <property type="entry name" value="TYR_RECOMBINASE"/>
    <property type="match status" value="1"/>
</dbReference>
<protein>
    <submittedName>
        <fullName evidence="8">Integrase</fullName>
    </submittedName>
</protein>
<dbReference type="Pfam" id="PF13356">
    <property type="entry name" value="Arm-DNA-bind_3"/>
    <property type="match status" value="1"/>
</dbReference>
<evidence type="ECO:0000256" key="4">
    <source>
        <dbReference type="ARBA" id="ARBA00023172"/>
    </source>
</evidence>
<keyword evidence="2" id="KW-0229">DNA integration</keyword>
<dbReference type="Pfam" id="PF00589">
    <property type="entry name" value="Phage_integrase"/>
    <property type="match status" value="1"/>
</dbReference>
<dbReference type="Pfam" id="PF22022">
    <property type="entry name" value="Phage_int_M"/>
    <property type="match status" value="1"/>
</dbReference>
<organism evidence="8 9">
    <name type="scientific">Dickeya fangzhongdai</name>
    <dbReference type="NCBI Taxonomy" id="1778540"/>
    <lineage>
        <taxon>Bacteria</taxon>
        <taxon>Pseudomonadati</taxon>
        <taxon>Pseudomonadota</taxon>
        <taxon>Gammaproteobacteria</taxon>
        <taxon>Enterobacterales</taxon>
        <taxon>Pectobacteriaceae</taxon>
        <taxon>Dickeya</taxon>
    </lineage>
</organism>
<name>A0A2K8QMD5_9GAMM</name>
<dbReference type="GeneID" id="66564565"/>
<sequence>MAIQAKPLTNTEVKAAKATDKELSLHDGGGLLLFVKPSGTKTWRFRYYHPQTKKRTTLTFGSYPALSLADARQMREAAKALLEKGIDPQFHQQQQREQEQAINQNTFAKVAADWYEVKKSQPLAENTIKDIWRSLEKYVFPFIENQPISQLTARHFITALEPIQASGKLETVKRVSQRINEVMDYAVNSGLIPANPAAKIRKAFQTPVKTHMPTIRPEALPGLMKTLSVASIELQTRLLIEWQLLTVARPAEAAETRWSEIDLTNSTWTIPAGRMKMRREHVIPLPPQALAILDAMKPISGHREYLFPSAKDPKQPMNSQTANAALRRMGYKGVLVSHGLRAIFSTAANEAGFPPDVIEAALAHVDTNEVRRAYNRSTYLEQRKVLMCWWGEFVETAATGKAMAADGAKGLRVINA</sequence>
<feature type="domain" description="Tyr recombinase" evidence="6">
    <location>
        <begin position="210"/>
        <end position="387"/>
    </location>
</feature>
<dbReference type="InterPro" id="IPR011010">
    <property type="entry name" value="DNA_brk_join_enz"/>
</dbReference>
<dbReference type="Gene3D" id="1.10.150.130">
    <property type="match status" value="1"/>
</dbReference>
<dbReference type="EMBL" id="CP025003">
    <property type="protein sequence ID" value="ATZ94178.1"/>
    <property type="molecule type" value="Genomic_DNA"/>
</dbReference>
<keyword evidence="9" id="KW-1185">Reference proteome</keyword>
<evidence type="ECO:0000256" key="2">
    <source>
        <dbReference type="ARBA" id="ARBA00022908"/>
    </source>
</evidence>
<reference evidence="9" key="1">
    <citation type="journal article" date="2018" name="Genome Announc.">
        <title>Complete genome sequence of a Dickeya fangzhongdai type strain causing bleeding canker of pear tree trunks.</title>
        <authorList>
            <person name="Zhao Y."/>
            <person name="Tian Y."/>
            <person name="Li X."/>
            <person name="Hu B."/>
        </authorList>
    </citation>
    <scope>NUCLEOTIDE SEQUENCE [LARGE SCALE GENOMIC DNA]</scope>
    <source>
        <strain evidence="9">DSM 101947</strain>
    </source>
</reference>
<dbReference type="CDD" id="cd00801">
    <property type="entry name" value="INT_P4_C"/>
    <property type="match status" value="1"/>
</dbReference>
<comment type="similarity">
    <text evidence="1">Belongs to the 'phage' integrase family.</text>
</comment>
<dbReference type="NCBIfam" id="NF007246">
    <property type="entry name" value="PRK09692.1"/>
    <property type="match status" value="1"/>
</dbReference>
<dbReference type="Gene3D" id="3.30.160.390">
    <property type="entry name" value="Integrase, DNA-binding domain"/>
    <property type="match status" value="1"/>
</dbReference>
<dbReference type="InterPro" id="IPR038488">
    <property type="entry name" value="Integrase_DNA-bd_sf"/>
</dbReference>
<dbReference type="GO" id="GO:0003677">
    <property type="term" value="F:DNA binding"/>
    <property type="evidence" value="ECO:0007669"/>
    <property type="project" value="UniProtKB-UniRule"/>
</dbReference>
<evidence type="ECO:0000256" key="1">
    <source>
        <dbReference type="ARBA" id="ARBA00008857"/>
    </source>
</evidence>
<gene>
    <name evidence="8" type="ORF">CVE23_09500</name>
</gene>
<proteinExistence type="inferred from homology"/>
<accession>A0A2K8QMD5</accession>
<dbReference type="InterPro" id="IPR025166">
    <property type="entry name" value="Integrase_DNA_bind_dom"/>
</dbReference>
<dbReference type="PROSITE" id="PS51900">
    <property type="entry name" value="CB"/>
    <property type="match status" value="1"/>
</dbReference>
<dbReference type="RefSeq" id="WP_100849410.1">
    <property type="nucleotide sequence ID" value="NZ_BMJF01000001.1"/>
</dbReference>
<dbReference type="PANTHER" id="PTHR30629">
    <property type="entry name" value="PROPHAGE INTEGRASE"/>
    <property type="match status" value="1"/>
</dbReference>
<evidence type="ECO:0000256" key="3">
    <source>
        <dbReference type="ARBA" id="ARBA00023125"/>
    </source>
</evidence>
<dbReference type="AlphaFoldDB" id="A0A2K8QMD5"/>
<dbReference type="SUPFAM" id="SSF56349">
    <property type="entry name" value="DNA breaking-rejoining enzymes"/>
    <property type="match status" value="1"/>
</dbReference>
<keyword evidence="4" id="KW-0233">DNA recombination</keyword>
<evidence type="ECO:0000313" key="9">
    <source>
        <dbReference type="Proteomes" id="UP000231901"/>
    </source>
</evidence>
<feature type="domain" description="Core-binding (CB)" evidence="7">
    <location>
        <begin position="105"/>
        <end position="187"/>
    </location>
</feature>
<dbReference type="InterPro" id="IPR010998">
    <property type="entry name" value="Integrase_recombinase_N"/>
</dbReference>
<dbReference type="InterPro" id="IPR002104">
    <property type="entry name" value="Integrase_catalytic"/>
</dbReference>
<dbReference type="InterPro" id="IPR013762">
    <property type="entry name" value="Integrase-like_cat_sf"/>
</dbReference>
<dbReference type="GO" id="GO:0015074">
    <property type="term" value="P:DNA integration"/>
    <property type="evidence" value="ECO:0007669"/>
    <property type="project" value="UniProtKB-KW"/>
</dbReference>
<dbReference type="InterPro" id="IPR053876">
    <property type="entry name" value="Phage_int_M"/>
</dbReference>
<dbReference type="InterPro" id="IPR044068">
    <property type="entry name" value="CB"/>
</dbReference>
<evidence type="ECO:0000313" key="8">
    <source>
        <dbReference type="EMBL" id="ATZ94178.1"/>
    </source>
</evidence>
<dbReference type="KEGG" id="dfn:CVE23_09500"/>
<evidence type="ECO:0000259" key="6">
    <source>
        <dbReference type="PROSITE" id="PS51898"/>
    </source>
</evidence>
<evidence type="ECO:0000259" key="7">
    <source>
        <dbReference type="PROSITE" id="PS51900"/>
    </source>
</evidence>
<keyword evidence="3 5" id="KW-0238">DNA-binding</keyword>
<dbReference type="Proteomes" id="UP000231901">
    <property type="component" value="Chromosome"/>
</dbReference>
<dbReference type="InterPro" id="IPR050808">
    <property type="entry name" value="Phage_Integrase"/>
</dbReference>